<evidence type="ECO:0000313" key="3">
    <source>
        <dbReference type="Proteomes" id="UP001152519"/>
    </source>
</evidence>
<feature type="domain" description="Tc1-like transposase DDE" evidence="1">
    <location>
        <begin position="20"/>
        <end position="163"/>
    </location>
</feature>
<organism evidence="2 3">
    <name type="scientific">Actinacidiphila cocklensis</name>
    <dbReference type="NCBI Taxonomy" id="887465"/>
    <lineage>
        <taxon>Bacteria</taxon>
        <taxon>Bacillati</taxon>
        <taxon>Actinomycetota</taxon>
        <taxon>Actinomycetes</taxon>
        <taxon>Kitasatosporales</taxon>
        <taxon>Streptomycetaceae</taxon>
        <taxon>Actinacidiphila</taxon>
    </lineage>
</organism>
<dbReference type="GO" id="GO:0003676">
    <property type="term" value="F:nucleic acid binding"/>
    <property type="evidence" value="ECO:0007669"/>
    <property type="project" value="InterPro"/>
</dbReference>
<evidence type="ECO:0000259" key="1">
    <source>
        <dbReference type="Pfam" id="PF13358"/>
    </source>
</evidence>
<evidence type="ECO:0000313" key="2">
    <source>
        <dbReference type="EMBL" id="CAG6396719.1"/>
    </source>
</evidence>
<dbReference type="AlphaFoldDB" id="A0A9W4DWG5"/>
<protein>
    <submittedName>
        <fullName evidence="2">Transposase</fullName>
    </submittedName>
</protein>
<dbReference type="EMBL" id="CAJSLV010000076">
    <property type="protein sequence ID" value="CAG6396719.1"/>
    <property type="molecule type" value="Genomic_DNA"/>
</dbReference>
<sequence>MEGGDLGGGKSARAACGGWVCFEDEAGFTRRPPKGRTWGRRGTTPVVKVGGRGSGRVSVAGLIAMRPGSRTRLCHRVLRHGGRKDERRSLSERDYIGLLDGVHQLVKAPIVLVWDRLNTHVSRAMPHMIDEREWLTVFLLPAYAPELSPVEYLWAHVKRSLVNLASVALDRLEALVRNRLKRLQYRSSILDGFLTASSLTLDLPPP</sequence>
<proteinExistence type="predicted"/>
<dbReference type="Proteomes" id="UP001152519">
    <property type="component" value="Unassembled WGS sequence"/>
</dbReference>
<comment type="caution">
    <text evidence="2">The sequence shown here is derived from an EMBL/GenBank/DDBJ whole genome shotgun (WGS) entry which is preliminary data.</text>
</comment>
<reference evidence="2" key="1">
    <citation type="submission" date="2021-05" db="EMBL/GenBank/DDBJ databases">
        <authorList>
            <person name="Arsene-Ploetze F."/>
        </authorList>
    </citation>
    <scope>NUCLEOTIDE SEQUENCE</scope>
    <source>
        <strain evidence="2">DSM 42138</strain>
    </source>
</reference>
<name>A0A9W4DWG5_9ACTN</name>
<dbReference type="Pfam" id="PF13358">
    <property type="entry name" value="DDE_3"/>
    <property type="match status" value="1"/>
</dbReference>
<gene>
    <name evidence="2" type="ORF">SCOCK_450033</name>
</gene>
<dbReference type="Gene3D" id="3.30.420.10">
    <property type="entry name" value="Ribonuclease H-like superfamily/Ribonuclease H"/>
    <property type="match status" value="1"/>
</dbReference>
<dbReference type="InterPro" id="IPR036397">
    <property type="entry name" value="RNaseH_sf"/>
</dbReference>
<keyword evidence="3" id="KW-1185">Reference proteome</keyword>
<accession>A0A9W4DWG5</accession>
<dbReference type="InterPro" id="IPR038717">
    <property type="entry name" value="Tc1-like_DDE_dom"/>
</dbReference>